<evidence type="ECO:0000313" key="1">
    <source>
        <dbReference type="EMBL" id="SPY46097.1"/>
    </source>
</evidence>
<name>A0A2T3Q9P3_PHODM</name>
<dbReference type="Pfam" id="PF15586">
    <property type="entry name" value="Imm8"/>
    <property type="match status" value="1"/>
</dbReference>
<accession>A0A2T3Q9P3</accession>
<dbReference type="AlphaFoldDB" id="A0A2T3Q9P3"/>
<organism evidence="1 2">
    <name type="scientific">Photobacterium damselae</name>
    <dbReference type="NCBI Taxonomy" id="38293"/>
    <lineage>
        <taxon>Bacteria</taxon>
        <taxon>Pseudomonadati</taxon>
        <taxon>Pseudomonadota</taxon>
        <taxon>Gammaproteobacteria</taxon>
        <taxon>Vibrionales</taxon>
        <taxon>Vibrionaceae</taxon>
        <taxon>Photobacterium</taxon>
    </lineage>
</organism>
<reference evidence="1 2" key="1">
    <citation type="submission" date="2018-06" db="EMBL/GenBank/DDBJ databases">
        <authorList>
            <consortium name="Pathogen Informatics"/>
            <person name="Doyle S."/>
        </authorList>
    </citation>
    <scope>NUCLEOTIDE SEQUENCE [LARGE SCALE GENOMIC DNA]</scope>
    <source>
        <strain evidence="1 2">NCTC11647</strain>
    </source>
</reference>
<dbReference type="InterPro" id="IPR028964">
    <property type="entry name" value="Imm8"/>
</dbReference>
<protein>
    <submittedName>
        <fullName evidence="1">Uncharacterized protein</fullName>
    </submittedName>
</protein>
<dbReference type="RefSeq" id="WP_080551816.1">
    <property type="nucleotide sequence ID" value="NZ_PYOG01000035.1"/>
</dbReference>
<dbReference type="Proteomes" id="UP000251647">
    <property type="component" value="Unassembled WGS sequence"/>
</dbReference>
<dbReference type="EMBL" id="UATL01000008">
    <property type="protein sequence ID" value="SPY46097.1"/>
    <property type="molecule type" value="Genomic_DNA"/>
</dbReference>
<gene>
    <name evidence="1" type="ORF">NCTC11647_04444</name>
</gene>
<sequence length="54" mass="5991">MKAELKGIHSPEIDFNAFWPEESDNFSFLLQAMIGLEGLEGEESFGIQVCAPNC</sequence>
<proteinExistence type="predicted"/>
<evidence type="ECO:0000313" key="2">
    <source>
        <dbReference type="Proteomes" id="UP000251647"/>
    </source>
</evidence>
<dbReference type="OrthoDB" id="5521406at2"/>